<dbReference type="PROSITE" id="PS00061">
    <property type="entry name" value="ADH_SHORT"/>
    <property type="match status" value="1"/>
</dbReference>
<comment type="similarity">
    <text evidence="1">Belongs to the short-chain dehydrogenases/reductases (SDR) family.</text>
</comment>
<dbReference type="AlphaFoldDB" id="A0A9P0H9V2"/>
<dbReference type="InterPro" id="IPR002347">
    <property type="entry name" value="SDR_fam"/>
</dbReference>
<organism evidence="3 4">
    <name type="scientific">Nezara viridula</name>
    <name type="common">Southern green stink bug</name>
    <name type="synonym">Cimex viridulus</name>
    <dbReference type="NCBI Taxonomy" id="85310"/>
    <lineage>
        <taxon>Eukaryota</taxon>
        <taxon>Metazoa</taxon>
        <taxon>Ecdysozoa</taxon>
        <taxon>Arthropoda</taxon>
        <taxon>Hexapoda</taxon>
        <taxon>Insecta</taxon>
        <taxon>Pterygota</taxon>
        <taxon>Neoptera</taxon>
        <taxon>Paraneoptera</taxon>
        <taxon>Hemiptera</taxon>
        <taxon>Heteroptera</taxon>
        <taxon>Panheteroptera</taxon>
        <taxon>Pentatomomorpha</taxon>
        <taxon>Pentatomoidea</taxon>
        <taxon>Pentatomidae</taxon>
        <taxon>Pentatominae</taxon>
        <taxon>Nezara</taxon>
    </lineage>
</organism>
<dbReference type="NCBIfam" id="NF005559">
    <property type="entry name" value="PRK07231.1"/>
    <property type="match status" value="1"/>
</dbReference>
<name>A0A9P0H9V2_NEZVI</name>
<dbReference type="PRINTS" id="PR00080">
    <property type="entry name" value="SDRFAMILY"/>
</dbReference>
<dbReference type="PANTHER" id="PTHR43943">
    <property type="entry name" value="DEHYDROGENASE/REDUCTASE (SDR FAMILY) MEMBER 4"/>
    <property type="match status" value="1"/>
</dbReference>
<dbReference type="GO" id="GO:0004090">
    <property type="term" value="F:carbonyl reductase (NADPH) activity"/>
    <property type="evidence" value="ECO:0007669"/>
    <property type="project" value="TreeGrafter"/>
</dbReference>
<evidence type="ECO:0000256" key="2">
    <source>
        <dbReference type="ARBA" id="ARBA00023002"/>
    </source>
</evidence>
<evidence type="ECO:0000313" key="4">
    <source>
        <dbReference type="Proteomes" id="UP001152798"/>
    </source>
</evidence>
<gene>
    <name evidence="3" type="ORF">NEZAVI_LOCUS7786</name>
</gene>
<keyword evidence="4" id="KW-1185">Reference proteome</keyword>
<accession>A0A9P0H9V2</accession>
<dbReference type="InterPro" id="IPR020904">
    <property type="entry name" value="Sc_DH/Rdtase_CS"/>
</dbReference>
<dbReference type="OrthoDB" id="1669814at2759"/>
<evidence type="ECO:0000256" key="1">
    <source>
        <dbReference type="ARBA" id="ARBA00006484"/>
    </source>
</evidence>
<dbReference type="FunFam" id="3.40.50.720:FF:000084">
    <property type="entry name" value="Short-chain dehydrogenase reductase"/>
    <property type="match status" value="1"/>
</dbReference>
<dbReference type="SUPFAM" id="SSF51735">
    <property type="entry name" value="NAD(P)-binding Rossmann-fold domains"/>
    <property type="match status" value="1"/>
</dbReference>
<sequence>MMSAFKLLNYSGQALATRAMSSGITRLQDKVAIVTASTDGIGFAIAKRLAEEGANVVISSRKEKNVQKALSELHSAGLKKTFGIPCHVAKKEDRESLFKLVEDKFGHLDILVSNAAVNPAVGDVFDCPEEVWDKIFEINVKCAFMLSKEAIPLMKKAGSGSIVYISSIAGFHPISLLGAYSVSKTALLGLTKAGAADLAKENIRVNCIAPGIIQTKFSSALTDTEDIKETILQSIPLRRLGKPSEITGAVAFLCSDDASYLTGETIIITGGSPSRL</sequence>
<reference evidence="3" key="1">
    <citation type="submission" date="2022-01" db="EMBL/GenBank/DDBJ databases">
        <authorList>
            <person name="King R."/>
        </authorList>
    </citation>
    <scope>NUCLEOTIDE SEQUENCE</scope>
</reference>
<dbReference type="EMBL" id="OV725080">
    <property type="protein sequence ID" value="CAH1398062.1"/>
    <property type="molecule type" value="Genomic_DNA"/>
</dbReference>
<dbReference type="Pfam" id="PF13561">
    <property type="entry name" value="adh_short_C2"/>
    <property type="match status" value="1"/>
</dbReference>
<dbReference type="InterPro" id="IPR036291">
    <property type="entry name" value="NAD(P)-bd_dom_sf"/>
</dbReference>
<protein>
    <recommendedName>
        <fullName evidence="5">Dehydrogenase/reductase SDR family member 4</fullName>
    </recommendedName>
</protein>
<proteinExistence type="inferred from homology"/>
<dbReference type="PRINTS" id="PR00081">
    <property type="entry name" value="GDHRDH"/>
</dbReference>
<dbReference type="Gene3D" id="3.40.50.720">
    <property type="entry name" value="NAD(P)-binding Rossmann-like Domain"/>
    <property type="match status" value="1"/>
</dbReference>
<keyword evidence="2" id="KW-0560">Oxidoreductase</keyword>
<evidence type="ECO:0000313" key="3">
    <source>
        <dbReference type="EMBL" id="CAH1398062.1"/>
    </source>
</evidence>
<evidence type="ECO:0008006" key="5">
    <source>
        <dbReference type="Google" id="ProtNLM"/>
    </source>
</evidence>
<dbReference type="PANTHER" id="PTHR43943:SF2">
    <property type="entry name" value="DEHYDROGENASE_REDUCTASE 4"/>
    <property type="match status" value="1"/>
</dbReference>
<dbReference type="Proteomes" id="UP001152798">
    <property type="component" value="Chromosome 4"/>
</dbReference>